<reference evidence="1" key="1">
    <citation type="submission" date="2018-11" db="EMBL/GenBank/DDBJ databases">
        <authorList>
            <consortium name="Pathogen Informatics"/>
        </authorList>
    </citation>
    <scope>NUCLEOTIDE SEQUENCE</scope>
</reference>
<dbReference type="EMBL" id="CAAALY010035365">
    <property type="protein sequence ID" value="VEL18039.1"/>
    <property type="molecule type" value="Genomic_DNA"/>
</dbReference>
<accession>A0A3S5ADT2</accession>
<dbReference type="AlphaFoldDB" id="A0A3S5ADT2"/>
<sequence length="75" mass="8185">MHSCCTHIVGVYKDSPCVSIIVMKQRHVDSLSRRAVGTGVVDIKQTGQFIDLMSGQANGRGDLDINRNNLATCRP</sequence>
<name>A0A3S5ADT2_9PLAT</name>
<gene>
    <name evidence="1" type="ORF">PXEA_LOCUS11479</name>
</gene>
<proteinExistence type="predicted"/>
<keyword evidence="2" id="KW-1185">Reference proteome</keyword>
<organism evidence="1 2">
    <name type="scientific">Protopolystoma xenopodis</name>
    <dbReference type="NCBI Taxonomy" id="117903"/>
    <lineage>
        <taxon>Eukaryota</taxon>
        <taxon>Metazoa</taxon>
        <taxon>Spiralia</taxon>
        <taxon>Lophotrochozoa</taxon>
        <taxon>Platyhelminthes</taxon>
        <taxon>Monogenea</taxon>
        <taxon>Polyopisthocotylea</taxon>
        <taxon>Polystomatidea</taxon>
        <taxon>Polystomatidae</taxon>
        <taxon>Protopolystoma</taxon>
    </lineage>
</organism>
<dbReference type="Proteomes" id="UP000784294">
    <property type="component" value="Unassembled WGS sequence"/>
</dbReference>
<evidence type="ECO:0000313" key="1">
    <source>
        <dbReference type="EMBL" id="VEL18039.1"/>
    </source>
</evidence>
<evidence type="ECO:0000313" key="2">
    <source>
        <dbReference type="Proteomes" id="UP000784294"/>
    </source>
</evidence>
<comment type="caution">
    <text evidence="1">The sequence shown here is derived from an EMBL/GenBank/DDBJ whole genome shotgun (WGS) entry which is preliminary data.</text>
</comment>
<protein>
    <submittedName>
        <fullName evidence="1">Uncharacterized protein</fullName>
    </submittedName>
</protein>